<proteinExistence type="predicted"/>
<evidence type="ECO:0000313" key="1">
    <source>
        <dbReference type="Proteomes" id="UP000887576"/>
    </source>
</evidence>
<organism evidence="1 2">
    <name type="scientific">Panagrolaimus sp. JU765</name>
    <dbReference type="NCBI Taxonomy" id="591449"/>
    <lineage>
        <taxon>Eukaryota</taxon>
        <taxon>Metazoa</taxon>
        <taxon>Ecdysozoa</taxon>
        <taxon>Nematoda</taxon>
        <taxon>Chromadorea</taxon>
        <taxon>Rhabditida</taxon>
        <taxon>Tylenchina</taxon>
        <taxon>Panagrolaimomorpha</taxon>
        <taxon>Panagrolaimoidea</taxon>
        <taxon>Panagrolaimidae</taxon>
        <taxon>Panagrolaimus</taxon>
    </lineage>
</organism>
<dbReference type="Proteomes" id="UP000887576">
    <property type="component" value="Unplaced"/>
</dbReference>
<reference evidence="2" key="1">
    <citation type="submission" date="2022-11" db="UniProtKB">
        <authorList>
            <consortium name="WormBaseParasite"/>
        </authorList>
    </citation>
    <scope>IDENTIFICATION</scope>
</reference>
<accession>A0AC34QPI0</accession>
<sequence>MPEALEDTRRSSVMNDDSAGQEFLDQEVQISKVEDNGYIVVNPVSESNPFYHVLKALEDVRRFSEMNDQSEPAFQRFLCQELGISYVEDDDDGSNPFNRTFSLLKALEEARRISNSSKIDKEKMSIDNVETLQSRASN</sequence>
<name>A0AC34QPI0_9BILA</name>
<protein>
    <submittedName>
        <fullName evidence="2">Uncharacterized protein</fullName>
    </submittedName>
</protein>
<evidence type="ECO:0000313" key="2">
    <source>
        <dbReference type="WBParaSite" id="JU765_v2.g18234.t1"/>
    </source>
</evidence>
<dbReference type="WBParaSite" id="JU765_v2.g18234.t1">
    <property type="protein sequence ID" value="JU765_v2.g18234.t1"/>
    <property type="gene ID" value="JU765_v2.g18234"/>
</dbReference>